<dbReference type="InterPro" id="IPR013106">
    <property type="entry name" value="Ig_V-set"/>
</dbReference>
<sequence>DLLSVLESETFWEGRLTSHWISLLQASKYQVLLLSEAAEAPLSEARWADKSRSTSEFFTECWEHINLFSNNFQVEKNKDALCITLTQSSPDKTVASGSEKQDLSFHFILFRDDTRFYEADLFQGRFSVRHSKVYRTFHLVISPVRPEDSGTYYCASDTTVMQGLPASLLLWFESVADGARGIARVAEEPQCPYLSDTNKAAALLGWADRAEPHTEGAAVLTEQKPGPTPPDRPLRPGQEAVHNAKSEVIYAGLTLPASLFLQFSHLSSFKLDTHRENVH</sequence>
<name>A0AAW0GWN7_MYOGA</name>
<evidence type="ECO:0000313" key="4">
    <source>
        <dbReference type="Proteomes" id="UP001488838"/>
    </source>
</evidence>
<comment type="caution">
    <text evidence="3">The sequence shown here is derived from an EMBL/GenBank/DDBJ whole genome shotgun (WGS) entry which is preliminary data.</text>
</comment>
<dbReference type="AlphaFoldDB" id="A0AAW0GWN7"/>
<evidence type="ECO:0000256" key="1">
    <source>
        <dbReference type="SAM" id="MobiDB-lite"/>
    </source>
</evidence>
<dbReference type="InterPro" id="IPR036179">
    <property type="entry name" value="Ig-like_dom_sf"/>
</dbReference>
<organism evidence="3 4">
    <name type="scientific">Myodes glareolus</name>
    <name type="common">Bank vole</name>
    <name type="synonym">Clethrionomys glareolus</name>
    <dbReference type="NCBI Taxonomy" id="447135"/>
    <lineage>
        <taxon>Eukaryota</taxon>
        <taxon>Metazoa</taxon>
        <taxon>Chordata</taxon>
        <taxon>Craniata</taxon>
        <taxon>Vertebrata</taxon>
        <taxon>Euteleostomi</taxon>
        <taxon>Mammalia</taxon>
        <taxon>Eutheria</taxon>
        <taxon>Euarchontoglires</taxon>
        <taxon>Glires</taxon>
        <taxon>Rodentia</taxon>
        <taxon>Myomorpha</taxon>
        <taxon>Muroidea</taxon>
        <taxon>Cricetidae</taxon>
        <taxon>Arvicolinae</taxon>
        <taxon>Myodes</taxon>
    </lineage>
</organism>
<dbReference type="Proteomes" id="UP001488838">
    <property type="component" value="Unassembled WGS sequence"/>
</dbReference>
<protein>
    <recommendedName>
        <fullName evidence="2">Immunoglobulin V-set domain-containing protein</fullName>
    </recommendedName>
</protein>
<dbReference type="EMBL" id="JBBHLL010006083">
    <property type="protein sequence ID" value="KAK7794980.1"/>
    <property type="molecule type" value="Genomic_DNA"/>
</dbReference>
<accession>A0AAW0GWN7</accession>
<feature type="non-terminal residue" evidence="3">
    <location>
        <position position="1"/>
    </location>
</feature>
<dbReference type="Gene3D" id="2.60.40.10">
    <property type="entry name" value="Immunoglobulins"/>
    <property type="match status" value="1"/>
</dbReference>
<reference evidence="3 4" key="1">
    <citation type="journal article" date="2023" name="bioRxiv">
        <title>Conserved and derived expression patterns and positive selection on dental genes reveal complex evolutionary context of ever-growing rodent molars.</title>
        <authorList>
            <person name="Calamari Z.T."/>
            <person name="Song A."/>
            <person name="Cohen E."/>
            <person name="Akter M."/>
            <person name="Roy R.D."/>
            <person name="Hallikas O."/>
            <person name="Christensen M.M."/>
            <person name="Li P."/>
            <person name="Marangoni P."/>
            <person name="Jernvall J."/>
            <person name="Klein O.D."/>
        </authorList>
    </citation>
    <scope>NUCLEOTIDE SEQUENCE [LARGE SCALE GENOMIC DNA]</scope>
    <source>
        <strain evidence="3">V071</strain>
    </source>
</reference>
<dbReference type="Pfam" id="PF07686">
    <property type="entry name" value="V-set"/>
    <property type="match status" value="1"/>
</dbReference>
<dbReference type="InterPro" id="IPR013783">
    <property type="entry name" value="Ig-like_fold"/>
</dbReference>
<feature type="region of interest" description="Disordered" evidence="1">
    <location>
        <begin position="218"/>
        <end position="238"/>
    </location>
</feature>
<keyword evidence="4" id="KW-1185">Reference proteome</keyword>
<evidence type="ECO:0000313" key="3">
    <source>
        <dbReference type="EMBL" id="KAK7794980.1"/>
    </source>
</evidence>
<dbReference type="SUPFAM" id="SSF48726">
    <property type="entry name" value="Immunoglobulin"/>
    <property type="match status" value="1"/>
</dbReference>
<proteinExistence type="predicted"/>
<feature type="non-terminal residue" evidence="3">
    <location>
        <position position="279"/>
    </location>
</feature>
<gene>
    <name evidence="3" type="ORF">U0070_017219</name>
</gene>
<feature type="domain" description="Immunoglobulin V-set" evidence="2">
    <location>
        <begin position="90"/>
        <end position="157"/>
    </location>
</feature>
<evidence type="ECO:0000259" key="2">
    <source>
        <dbReference type="Pfam" id="PF07686"/>
    </source>
</evidence>